<protein>
    <submittedName>
        <fullName evidence="2">Uncharacterized protein</fullName>
    </submittedName>
</protein>
<dbReference type="Gramene" id="evm.model.07.1436">
    <property type="protein sequence ID" value="cds.evm.model.07.1436"/>
    <property type="gene ID" value="evm.TU.07.1436"/>
</dbReference>
<sequence length="202" mass="22118">MGQDLHLICQLEATKLAPQLVPQGHQLPMVQRRANLSQQIREDYRSGCRTTPLRSVSELAGEITRPPSGHVGTSTKGETLNVRNNSTMPGSCANPHRATESRADLFCVMGLAWGWASWSPLPILSIFKGCFEITTSSISSSHSVRASSFTLSSMFASTLYGEGTPIAHDHLHRLTWLRGNLEGCAVAFPCFLLLSFHRSHST</sequence>
<evidence type="ECO:0000256" key="1">
    <source>
        <dbReference type="SAM" id="MobiDB-lite"/>
    </source>
</evidence>
<reference evidence="2" key="2">
    <citation type="submission" date="2021-03" db="UniProtKB">
        <authorList>
            <consortium name="EnsemblPlants"/>
        </authorList>
    </citation>
    <scope>IDENTIFICATION</scope>
</reference>
<dbReference type="EnsemblPlants" id="evm.model.07.1436">
    <property type="protein sequence ID" value="cds.evm.model.07.1436"/>
    <property type="gene ID" value="evm.TU.07.1436"/>
</dbReference>
<name>A0A803Q2M7_CANSA</name>
<feature type="region of interest" description="Disordered" evidence="1">
    <location>
        <begin position="63"/>
        <end position="95"/>
    </location>
</feature>
<proteinExistence type="predicted"/>
<evidence type="ECO:0000313" key="2">
    <source>
        <dbReference type="EnsemblPlants" id="cds.evm.model.07.1436"/>
    </source>
</evidence>
<dbReference type="AlphaFoldDB" id="A0A803Q2M7"/>
<dbReference type="EMBL" id="UZAU01000666">
    <property type="status" value="NOT_ANNOTATED_CDS"/>
    <property type="molecule type" value="Genomic_DNA"/>
</dbReference>
<reference evidence="2" key="1">
    <citation type="submission" date="2018-11" db="EMBL/GenBank/DDBJ databases">
        <authorList>
            <person name="Grassa J C."/>
        </authorList>
    </citation>
    <scope>NUCLEOTIDE SEQUENCE [LARGE SCALE GENOMIC DNA]</scope>
</reference>
<keyword evidence="3" id="KW-1185">Reference proteome</keyword>
<accession>A0A803Q2M7</accession>
<organism evidence="2 3">
    <name type="scientific">Cannabis sativa</name>
    <name type="common">Hemp</name>
    <name type="synonym">Marijuana</name>
    <dbReference type="NCBI Taxonomy" id="3483"/>
    <lineage>
        <taxon>Eukaryota</taxon>
        <taxon>Viridiplantae</taxon>
        <taxon>Streptophyta</taxon>
        <taxon>Embryophyta</taxon>
        <taxon>Tracheophyta</taxon>
        <taxon>Spermatophyta</taxon>
        <taxon>Magnoliopsida</taxon>
        <taxon>eudicotyledons</taxon>
        <taxon>Gunneridae</taxon>
        <taxon>Pentapetalae</taxon>
        <taxon>rosids</taxon>
        <taxon>fabids</taxon>
        <taxon>Rosales</taxon>
        <taxon>Cannabaceae</taxon>
        <taxon>Cannabis</taxon>
    </lineage>
</organism>
<evidence type="ECO:0000313" key="3">
    <source>
        <dbReference type="Proteomes" id="UP000596661"/>
    </source>
</evidence>
<dbReference type="Proteomes" id="UP000596661">
    <property type="component" value="Chromosome 7"/>
</dbReference>
<feature type="compositionally biased region" description="Polar residues" evidence="1">
    <location>
        <begin position="71"/>
        <end position="89"/>
    </location>
</feature>